<name>A0ABN2KA86_9MICO</name>
<comment type="caution">
    <text evidence="2">The sequence shown here is derived from an EMBL/GenBank/DDBJ whole genome shotgun (WGS) entry which is preliminary data.</text>
</comment>
<dbReference type="RefSeq" id="WP_232498370.1">
    <property type="nucleotide sequence ID" value="NZ_BAAANH010000001.1"/>
</dbReference>
<dbReference type="EMBL" id="BAAANH010000001">
    <property type="protein sequence ID" value="GAA1751652.1"/>
    <property type="molecule type" value="Genomic_DNA"/>
</dbReference>
<feature type="compositionally biased region" description="Basic and acidic residues" evidence="1">
    <location>
        <begin position="263"/>
        <end position="313"/>
    </location>
</feature>
<feature type="compositionally biased region" description="Basic and acidic residues" evidence="1">
    <location>
        <begin position="222"/>
        <end position="254"/>
    </location>
</feature>
<organism evidence="2 3">
    <name type="scientific">Agromyces humatus</name>
    <dbReference type="NCBI Taxonomy" id="279573"/>
    <lineage>
        <taxon>Bacteria</taxon>
        <taxon>Bacillati</taxon>
        <taxon>Actinomycetota</taxon>
        <taxon>Actinomycetes</taxon>
        <taxon>Micrococcales</taxon>
        <taxon>Microbacteriaceae</taxon>
        <taxon>Agromyces</taxon>
    </lineage>
</organism>
<accession>A0ABN2KA86</accession>
<dbReference type="Proteomes" id="UP001500506">
    <property type="component" value="Unassembled WGS sequence"/>
</dbReference>
<feature type="compositionally biased region" description="Basic and acidic residues" evidence="1">
    <location>
        <begin position="321"/>
        <end position="335"/>
    </location>
</feature>
<evidence type="ECO:0000313" key="3">
    <source>
        <dbReference type="Proteomes" id="UP001500506"/>
    </source>
</evidence>
<protein>
    <recommendedName>
        <fullName evidence="4">Transposase</fullName>
    </recommendedName>
</protein>
<proteinExistence type="predicted"/>
<evidence type="ECO:0008006" key="4">
    <source>
        <dbReference type="Google" id="ProtNLM"/>
    </source>
</evidence>
<evidence type="ECO:0000313" key="2">
    <source>
        <dbReference type="EMBL" id="GAA1751652.1"/>
    </source>
</evidence>
<evidence type="ECO:0000256" key="1">
    <source>
        <dbReference type="SAM" id="MobiDB-lite"/>
    </source>
</evidence>
<gene>
    <name evidence="2" type="ORF">GCM10009747_06370</name>
</gene>
<keyword evidence="3" id="KW-1185">Reference proteome</keyword>
<reference evidence="2 3" key="1">
    <citation type="journal article" date="2019" name="Int. J. Syst. Evol. Microbiol.">
        <title>The Global Catalogue of Microorganisms (GCM) 10K type strain sequencing project: providing services to taxonomists for standard genome sequencing and annotation.</title>
        <authorList>
            <consortium name="The Broad Institute Genomics Platform"/>
            <consortium name="The Broad Institute Genome Sequencing Center for Infectious Disease"/>
            <person name="Wu L."/>
            <person name="Ma J."/>
        </authorList>
    </citation>
    <scope>NUCLEOTIDE SEQUENCE [LARGE SCALE GENOMIC DNA]</scope>
    <source>
        <strain evidence="2 3">JCM 14319</strain>
    </source>
</reference>
<feature type="region of interest" description="Disordered" evidence="1">
    <location>
        <begin position="170"/>
        <end position="335"/>
    </location>
</feature>
<sequence>MPGDALTEIAAELYGLLPDEFTAARNERGRAARGDDRDLAARIQDLKRPSPAAWLVNQLVRRRPTEVGAVLELGADLRAAQDDLDAAQLAQLTRQRRQLVTVLAREAGQLAEELGNPVRGPVLDQVAQTLQAAMSDVAATAAVRTGRLVRGLEAVGLEVDLDGAVAGEFSSGLRSDEGAPRNPAGEVSSGLRSDEGASRNPAGEFSSGLRSDEGASRNPAPAKRESREERAARAAEEARERAARAAEESERLADEASEQFTELDARVADLQRATDERTAARDELESQLRRADDELAEAERELRAATRDRDRAARTATAARRAADDAREALDALER</sequence>